<dbReference type="Pfam" id="PF01381">
    <property type="entry name" value="HTH_3"/>
    <property type="match status" value="1"/>
</dbReference>
<dbReference type="PROSITE" id="PS50943">
    <property type="entry name" value="HTH_CROC1"/>
    <property type="match status" value="1"/>
</dbReference>
<dbReference type="Pfam" id="PF08523">
    <property type="entry name" value="MBF1"/>
    <property type="match status" value="1"/>
</dbReference>
<dbReference type="Gene3D" id="1.10.260.40">
    <property type="entry name" value="lambda repressor-like DNA-binding domains"/>
    <property type="match status" value="1"/>
</dbReference>
<dbReference type="FunFam" id="1.10.260.40:FF:000015">
    <property type="entry name" value="Endothelial differentiation-related factor 1"/>
    <property type="match status" value="1"/>
</dbReference>
<evidence type="ECO:0000259" key="5">
    <source>
        <dbReference type="PROSITE" id="PS50943"/>
    </source>
</evidence>
<dbReference type="Proteomes" id="UP000887566">
    <property type="component" value="Unplaced"/>
</dbReference>
<dbReference type="InterPro" id="IPR001387">
    <property type="entry name" value="Cro/C1-type_HTH"/>
</dbReference>
<protein>
    <submittedName>
        <fullName evidence="7 8">HTH cro/C1-type domain-containing protein</fullName>
    </submittedName>
</protein>
<evidence type="ECO:0000313" key="7">
    <source>
        <dbReference type="WBParaSite" id="PSAMB.scaffold1920size26677.g15551.t1"/>
    </source>
</evidence>
<evidence type="ECO:0000256" key="4">
    <source>
        <dbReference type="SAM" id="MobiDB-lite"/>
    </source>
</evidence>
<keyword evidence="6" id="KW-1185">Reference proteome</keyword>
<dbReference type="CDD" id="cd00093">
    <property type="entry name" value="HTH_XRE"/>
    <property type="match status" value="1"/>
</dbReference>
<evidence type="ECO:0000256" key="1">
    <source>
        <dbReference type="ARBA" id="ARBA00023015"/>
    </source>
</evidence>
<dbReference type="AlphaFoldDB" id="A0A914VGC1"/>
<reference evidence="7 8" key="1">
    <citation type="submission" date="2022-11" db="UniProtKB">
        <authorList>
            <consortium name="WormBaseParasite"/>
        </authorList>
    </citation>
    <scope>IDENTIFICATION</scope>
</reference>
<dbReference type="InterPro" id="IPR013729">
    <property type="entry name" value="MBF1_N"/>
</dbReference>
<accession>A0A914VGC1</accession>
<keyword evidence="2" id="KW-0238">DNA-binding</keyword>
<proteinExistence type="predicted"/>
<dbReference type="PANTHER" id="PTHR10245:SF15">
    <property type="entry name" value="ENDOTHELIAL DIFFERENTIATION-RELATED FACTOR 1"/>
    <property type="match status" value="1"/>
</dbReference>
<dbReference type="WBParaSite" id="PSAMB.scaffold1920size26677.g15551.t1">
    <property type="protein sequence ID" value="PSAMB.scaffold1920size26677.g15551.t1"/>
    <property type="gene ID" value="PSAMB.scaffold1920size26677.g15551"/>
</dbReference>
<evidence type="ECO:0000313" key="6">
    <source>
        <dbReference type="Proteomes" id="UP000887566"/>
    </source>
</evidence>
<dbReference type="InterPro" id="IPR010982">
    <property type="entry name" value="Lambda_DNA-bd_dom_sf"/>
</dbReference>
<organism evidence="6 7">
    <name type="scientific">Plectus sambesii</name>
    <dbReference type="NCBI Taxonomy" id="2011161"/>
    <lineage>
        <taxon>Eukaryota</taxon>
        <taxon>Metazoa</taxon>
        <taxon>Ecdysozoa</taxon>
        <taxon>Nematoda</taxon>
        <taxon>Chromadorea</taxon>
        <taxon>Plectida</taxon>
        <taxon>Plectina</taxon>
        <taxon>Plectoidea</taxon>
        <taxon>Plectidae</taxon>
        <taxon>Plectus</taxon>
    </lineage>
</organism>
<evidence type="ECO:0000313" key="8">
    <source>
        <dbReference type="WBParaSite" id="PSAMB.scaffold628size45201.g7684.t1"/>
    </source>
</evidence>
<dbReference type="GO" id="GO:0005634">
    <property type="term" value="C:nucleus"/>
    <property type="evidence" value="ECO:0007669"/>
    <property type="project" value="UniProtKB-ARBA"/>
</dbReference>
<dbReference type="WBParaSite" id="PSAMB.scaffold628size45201.g7684.t1">
    <property type="protein sequence ID" value="PSAMB.scaffold628size45201.g7684.t1"/>
    <property type="gene ID" value="PSAMB.scaffold628size45201.g7684"/>
</dbReference>
<feature type="region of interest" description="Disordered" evidence="4">
    <location>
        <begin position="46"/>
        <end position="65"/>
    </location>
</feature>
<evidence type="ECO:0000256" key="2">
    <source>
        <dbReference type="ARBA" id="ARBA00023125"/>
    </source>
</evidence>
<name>A0A914VGC1_9BILA</name>
<dbReference type="GO" id="GO:0003677">
    <property type="term" value="F:DNA binding"/>
    <property type="evidence" value="ECO:0007669"/>
    <property type="project" value="UniProtKB-KW"/>
</dbReference>
<keyword evidence="1" id="KW-0805">Transcription regulation</keyword>
<sequence length="156" mass="17200">MSKMGAPSSDTDLNSVTLLRKSGPVTKTLKTSAELNAAQRKGIAIETNRKMEGGTNKQAHGPGRNAVRLDNETEELHHDRVSLSLGKVLQQARQAKEWSQKDLATKINEKPQIVAEYENGKALPNQEILGKMERILGIRLRGKEMGQPLPQKPAKK</sequence>
<feature type="domain" description="HTH cro/C1-type" evidence="5">
    <location>
        <begin position="89"/>
        <end position="143"/>
    </location>
</feature>
<dbReference type="SUPFAM" id="SSF47413">
    <property type="entry name" value="lambda repressor-like DNA-binding domains"/>
    <property type="match status" value="1"/>
</dbReference>
<dbReference type="PANTHER" id="PTHR10245">
    <property type="entry name" value="ENDOTHELIAL DIFFERENTIATION-RELATED FACTOR 1 MULTIPROTEIN BRIDGING FACTOR 1"/>
    <property type="match status" value="1"/>
</dbReference>
<keyword evidence="3" id="KW-0804">Transcription</keyword>
<dbReference type="SMART" id="SM00530">
    <property type="entry name" value="HTH_XRE"/>
    <property type="match status" value="1"/>
</dbReference>
<evidence type="ECO:0000256" key="3">
    <source>
        <dbReference type="ARBA" id="ARBA00023163"/>
    </source>
</evidence>